<dbReference type="InterPro" id="IPR027417">
    <property type="entry name" value="P-loop_NTPase"/>
</dbReference>
<evidence type="ECO:0000313" key="1">
    <source>
        <dbReference type="EMBL" id="AWN03624.1"/>
    </source>
</evidence>
<sequence>MSAPAKPGMSPKQITSYARATGRVNIFEGSIRAGKTFSWLLLLMLKVARAGKHGAIVIVGKNRDSIYRNVFEPIETIEAFAPFAKHVHYRQGSPTARIFGRTVHVIGANDAKAENKIRGMTIQLAFLDEVTVLHVDFFKQLLGRMSVPGAQLFGTTNPDSPAHWLKREYLDRMGRPDDSGKIQLPDWRLFHFTIDDNPSLDEEYKTSIKGEFTGLWYRRFILGEWVAAEGAIYDLFDEDVHVIAHNDMPKMLRTLCIAIDYGTTHPTAGIMLGLGVDNRLYAFDEFAPERGTDAHFRKRLTEWSKNRPTPEFTFVDPAAASFKEELHEAGWERLFDATNEVLDGIRLVASLLSTGQLLISDRCIELRNELPGYRWDEKAGERGDEKPIKEVDDFCDALRYAVMSSRTLWQPYINLSSAA</sequence>
<accession>A0A2U8UIV8</accession>
<dbReference type="GeneID" id="54992168"/>
<dbReference type="PANTHER" id="PTHR39184">
    <property type="match status" value="1"/>
</dbReference>
<dbReference type="RefSeq" id="YP_009801648.1">
    <property type="nucleotide sequence ID" value="NC_047974.1"/>
</dbReference>
<dbReference type="Gene3D" id="3.40.50.300">
    <property type="entry name" value="P-loop containing nucleotide triphosphate hydrolases"/>
    <property type="match status" value="1"/>
</dbReference>
<dbReference type="KEGG" id="vg:54992168"/>
<reference evidence="1 2" key="1">
    <citation type="submission" date="2018-03" db="EMBL/GenBank/DDBJ databases">
        <authorList>
            <person name="Garlena R.A."/>
            <person name="Russell D.A."/>
            <person name="Pope W.H."/>
            <person name="Jacobs-Sera D."/>
            <person name="Hatfull G.F."/>
        </authorList>
    </citation>
    <scope>NUCLEOTIDE SEQUENCE [LARGE SCALE GENOMIC DNA]</scope>
</reference>
<proteinExistence type="predicted"/>
<dbReference type="Proteomes" id="UP000246975">
    <property type="component" value="Segment"/>
</dbReference>
<keyword evidence="2" id="KW-1185">Reference proteome</keyword>
<dbReference type="NCBIfam" id="TIGR01547">
    <property type="entry name" value="phage_term_2"/>
    <property type="match status" value="1"/>
</dbReference>
<dbReference type="Gene3D" id="3.30.420.280">
    <property type="match status" value="1"/>
</dbReference>
<dbReference type="InterPro" id="IPR006437">
    <property type="entry name" value="Phage_terminase_lsu"/>
</dbReference>
<dbReference type="PANTHER" id="PTHR39184:SF1">
    <property type="entry name" value="PBSX PHAGE TERMINASE LARGE SUBUNIT"/>
    <property type="match status" value="1"/>
</dbReference>
<organism evidence="1 2">
    <name type="scientific">Gordonia phage Jace</name>
    <dbReference type="NCBI Taxonomy" id="2182360"/>
    <lineage>
        <taxon>Viruses</taxon>
        <taxon>Duplodnaviria</taxon>
        <taxon>Heunggongvirae</taxon>
        <taxon>Uroviricota</taxon>
        <taxon>Caudoviricetes</taxon>
        <taxon>Jacevirus</taxon>
        <taxon>Jacevirus jace</taxon>
    </lineage>
</organism>
<name>A0A2U8UIV8_9CAUD</name>
<gene>
    <name evidence="1" type="primary">2</name>
    <name evidence="1" type="ORF">PBI_JACE_2</name>
</gene>
<dbReference type="EMBL" id="MH153804">
    <property type="protein sequence ID" value="AWN03624.1"/>
    <property type="molecule type" value="Genomic_DNA"/>
</dbReference>
<dbReference type="InterPro" id="IPR052380">
    <property type="entry name" value="Viral_DNA_packaging_terminase"/>
</dbReference>
<protein>
    <submittedName>
        <fullName evidence="1">Terminase large subunit</fullName>
    </submittedName>
</protein>
<evidence type="ECO:0000313" key="2">
    <source>
        <dbReference type="Proteomes" id="UP000246975"/>
    </source>
</evidence>
<dbReference type="Pfam" id="PF03237">
    <property type="entry name" value="Terminase_6N"/>
    <property type="match status" value="1"/>
</dbReference>